<name>A0A289YZH9_9CAUD</name>
<accession>A0A289YZH9</accession>
<evidence type="ECO:0000313" key="2">
    <source>
        <dbReference type="Proteomes" id="UP000223363"/>
    </source>
</evidence>
<proteinExistence type="predicted"/>
<protein>
    <submittedName>
        <fullName evidence="1">RpoBC</fullName>
    </submittedName>
</protein>
<gene>
    <name evidence="1" type="ORF">2050HW_00314</name>
</gene>
<dbReference type="EMBL" id="MF285618">
    <property type="protein sequence ID" value="ATA65649.1"/>
    <property type="molecule type" value="Genomic_DNA"/>
</dbReference>
<dbReference type="Proteomes" id="UP000223363">
    <property type="component" value="Segment"/>
</dbReference>
<sequence length="56" mass="6292">MLGGMPILSKADYHRVRKLAPHTGTFDLNKPHALNNNMALGAPVRATINNYLHRRK</sequence>
<evidence type="ECO:0000313" key="1">
    <source>
        <dbReference type="EMBL" id="ATA65649.1"/>
    </source>
</evidence>
<keyword evidence="2" id="KW-1185">Reference proteome</keyword>
<organism evidence="1 2">
    <name type="scientific">Serratia phage vB_SmaM_ 2050HW</name>
    <dbReference type="NCBI Taxonomy" id="2024252"/>
    <lineage>
        <taxon>Viruses</taxon>
        <taxon>Duplodnaviria</taxon>
        <taxon>Heunggongvirae</taxon>
        <taxon>Uroviricota</taxon>
        <taxon>Caudoviricetes</taxon>
        <taxon>Chimalliviridae</taxon>
        <taxon>Moabitevirus</taxon>
        <taxon>Moabitevirus mv2050HW</taxon>
    </lineage>
</organism>
<reference evidence="2" key="1">
    <citation type="submission" date="2017-06" db="EMBL/GenBank/DDBJ databases">
        <authorList>
            <person name="Zhao X."/>
        </authorList>
    </citation>
    <scope>NUCLEOTIDE SEQUENCE [LARGE SCALE GENOMIC DNA]</scope>
</reference>